<evidence type="ECO:0000259" key="10">
    <source>
        <dbReference type="PROSITE" id="PS52035"/>
    </source>
</evidence>
<feature type="domain" description="P/Homo B" evidence="9">
    <location>
        <begin position="445"/>
        <end position="564"/>
    </location>
</feature>
<dbReference type="Pfam" id="PF00246">
    <property type="entry name" value="Peptidase_M14"/>
    <property type="match status" value="1"/>
</dbReference>
<reference evidence="11 12" key="1">
    <citation type="journal article" date="2013" name="Stand. Genomic Sci.">
        <title>Genomic Encyclopedia of Type Strains, Phase I: The one thousand microbial genomes (KMG-I) project.</title>
        <authorList>
            <person name="Kyrpides N.C."/>
            <person name="Woyke T."/>
            <person name="Eisen J.A."/>
            <person name="Garrity G."/>
            <person name="Lilburn T.G."/>
            <person name="Beck B.J."/>
            <person name="Whitman W.B."/>
            <person name="Hugenholtz P."/>
            <person name="Klenk H.P."/>
        </authorList>
    </citation>
    <scope>NUCLEOTIDE SEQUENCE [LARGE SCALE GENOMIC DNA]</scope>
    <source>
        <strain evidence="11 12">DSM 45044</strain>
    </source>
</reference>
<feature type="chain" id="PRO_5022121262" evidence="8">
    <location>
        <begin position="32"/>
        <end position="564"/>
    </location>
</feature>
<keyword evidence="8" id="KW-0732">Signal</keyword>
<dbReference type="InterPro" id="IPR000834">
    <property type="entry name" value="Peptidase_M14"/>
</dbReference>
<evidence type="ECO:0000256" key="8">
    <source>
        <dbReference type="SAM" id="SignalP"/>
    </source>
</evidence>
<accession>A0A562VAJ4</accession>
<dbReference type="Proteomes" id="UP000321617">
    <property type="component" value="Unassembled WGS sequence"/>
</dbReference>
<evidence type="ECO:0000259" key="9">
    <source>
        <dbReference type="PROSITE" id="PS51829"/>
    </source>
</evidence>
<organism evidence="11 12">
    <name type="scientific">Stackebrandtia albiflava</name>
    <dbReference type="NCBI Taxonomy" id="406432"/>
    <lineage>
        <taxon>Bacteria</taxon>
        <taxon>Bacillati</taxon>
        <taxon>Actinomycetota</taxon>
        <taxon>Actinomycetes</taxon>
        <taxon>Glycomycetales</taxon>
        <taxon>Glycomycetaceae</taxon>
        <taxon>Stackebrandtia</taxon>
    </lineage>
</organism>
<protein>
    <submittedName>
        <fullName evidence="11">Proprotein convertase P-domain-containing protein</fullName>
    </submittedName>
</protein>
<gene>
    <name evidence="11" type="ORF">LX16_0519</name>
</gene>
<dbReference type="Gene3D" id="3.40.630.10">
    <property type="entry name" value="Zn peptidases"/>
    <property type="match status" value="1"/>
</dbReference>
<dbReference type="EMBL" id="VLLL01000005">
    <property type="protein sequence ID" value="TWJ14827.1"/>
    <property type="molecule type" value="Genomic_DNA"/>
</dbReference>
<dbReference type="Gene3D" id="2.60.120.260">
    <property type="entry name" value="Galactose-binding domain-like"/>
    <property type="match status" value="1"/>
</dbReference>
<dbReference type="OrthoDB" id="5240362at2"/>
<dbReference type="PANTHER" id="PTHR11705:SF143">
    <property type="entry name" value="SLL0236 PROTEIN"/>
    <property type="match status" value="1"/>
</dbReference>
<dbReference type="GO" id="GO:0005615">
    <property type="term" value="C:extracellular space"/>
    <property type="evidence" value="ECO:0007669"/>
    <property type="project" value="TreeGrafter"/>
</dbReference>
<keyword evidence="12" id="KW-1185">Reference proteome</keyword>
<dbReference type="AlphaFoldDB" id="A0A562VAJ4"/>
<dbReference type="GO" id="GO:0006508">
    <property type="term" value="P:proteolysis"/>
    <property type="evidence" value="ECO:0007669"/>
    <property type="project" value="UniProtKB-KW"/>
</dbReference>
<dbReference type="InterPro" id="IPR008979">
    <property type="entry name" value="Galactose-bd-like_sf"/>
</dbReference>
<sequence>MRSRCRALALIVATAMLSMLPGMVDSPPANADPGVFATEPVTWRVTTSPVQVTELLDAGFDVAEYRDGDAFVLGDAAVAERLRDRGLRPRFHDTVYKEVADVTTAEDTFYGGYRTAAAHLAHLDTVAAAHPDLATVYDIGDSWRKTVGQGGHDIKAICITARQPGDCQLSPSSAKPRFSIISQIHAREIATGELTYRWIDHLVNGYGTDTEITELLDTTEVWVVPIANPDGVDLVAAGGDRPVLHRKNANTSHGSCSGTGRGVDLNRNHTFKWGGASSSPCAETYQGPRGASEPEVVALEQFFAKIHPDQRGPADTDPAPADTRDTMISLHAYGNYVIHPWGWTANQMAPNAAALRALGTDMAQYNGYRVGTAPQTVGYTATGSTDDFVYGAFGVAGYTFEVGSSWGTCGGFLPAYSCVDGTFWPANRDAFMTAAQAADSPYSDGDPGQPGDCVGAATTSVPLADRATTESPVTVACERSATSAAAVTVDITHTYRGDLRIDLVAPDGSVYPLKSSSAWDGADDVRATYPVDLSAEAAGGTWTLRVADVYSGDTGTLNSWSVTL</sequence>
<dbReference type="InterPro" id="IPR002884">
    <property type="entry name" value="P_dom"/>
</dbReference>
<evidence type="ECO:0000256" key="2">
    <source>
        <dbReference type="ARBA" id="ARBA00005988"/>
    </source>
</evidence>
<dbReference type="SUPFAM" id="SSF49785">
    <property type="entry name" value="Galactose-binding domain-like"/>
    <property type="match status" value="1"/>
</dbReference>
<keyword evidence="6" id="KW-0482">Metalloprotease</keyword>
<feature type="signal peptide" evidence="8">
    <location>
        <begin position="1"/>
        <end position="31"/>
    </location>
</feature>
<comment type="cofactor">
    <cofactor evidence="1">
        <name>Zn(2+)</name>
        <dbReference type="ChEBI" id="CHEBI:29105"/>
    </cofactor>
</comment>
<evidence type="ECO:0000313" key="12">
    <source>
        <dbReference type="Proteomes" id="UP000321617"/>
    </source>
</evidence>
<comment type="similarity">
    <text evidence="2 7">Belongs to the peptidase M14 family.</text>
</comment>
<keyword evidence="4" id="KW-0378">Hydrolase</keyword>
<dbReference type="GO" id="GO:0004181">
    <property type="term" value="F:metallocarboxypeptidase activity"/>
    <property type="evidence" value="ECO:0007669"/>
    <property type="project" value="InterPro"/>
</dbReference>
<dbReference type="SMART" id="SM00631">
    <property type="entry name" value="Zn_pept"/>
    <property type="match status" value="1"/>
</dbReference>
<dbReference type="PANTHER" id="PTHR11705">
    <property type="entry name" value="PROTEASE FAMILY M14 CARBOXYPEPTIDASE A,B"/>
    <property type="match status" value="1"/>
</dbReference>
<name>A0A562VAJ4_9ACTN</name>
<comment type="caution">
    <text evidence="11">The sequence shown here is derived from an EMBL/GenBank/DDBJ whole genome shotgun (WGS) entry which is preliminary data.</text>
</comment>
<dbReference type="RefSeq" id="WP_158645457.1">
    <property type="nucleotide sequence ID" value="NZ_BAABIJ010000001.1"/>
</dbReference>
<keyword evidence="5" id="KW-0862">Zinc</keyword>
<dbReference type="Pfam" id="PF01483">
    <property type="entry name" value="P_proprotein"/>
    <property type="match status" value="1"/>
</dbReference>
<evidence type="ECO:0000256" key="6">
    <source>
        <dbReference type="ARBA" id="ARBA00023049"/>
    </source>
</evidence>
<evidence type="ECO:0000256" key="5">
    <source>
        <dbReference type="ARBA" id="ARBA00022833"/>
    </source>
</evidence>
<proteinExistence type="inferred from homology"/>
<evidence type="ECO:0000313" key="11">
    <source>
        <dbReference type="EMBL" id="TWJ14827.1"/>
    </source>
</evidence>
<evidence type="ECO:0000256" key="1">
    <source>
        <dbReference type="ARBA" id="ARBA00001947"/>
    </source>
</evidence>
<dbReference type="GO" id="GO:0008270">
    <property type="term" value="F:zinc ion binding"/>
    <property type="evidence" value="ECO:0007669"/>
    <property type="project" value="InterPro"/>
</dbReference>
<keyword evidence="3" id="KW-0645">Protease</keyword>
<evidence type="ECO:0000256" key="7">
    <source>
        <dbReference type="PROSITE-ProRule" id="PRU01379"/>
    </source>
</evidence>
<dbReference type="PROSITE" id="PS52035">
    <property type="entry name" value="PEPTIDASE_M14"/>
    <property type="match status" value="1"/>
</dbReference>
<feature type="active site" description="Proton donor/acceptor" evidence="7">
    <location>
        <position position="401"/>
    </location>
</feature>
<evidence type="ECO:0000256" key="4">
    <source>
        <dbReference type="ARBA" id="ARBA00022801"/>
    </source>
</evidence>
<dbReference type="SUPFAM" id="SSF53187">
    <property type="entry name" value="Zn-dependent exopeptidases"/>
    <property type="match status" value="1"/>
</dbReference>
<evidence type="ECO:0000256" key="3">
    <source>
        <dbReference type="ARBA" id="ARBA00022670"/>
    </source>
</evidence>
<dbReference type="PROSITE" id="PS51829">
    <property type="entry name" value="P_HOMO_B"/>
    <property type="match status" value="1"/>
</dbReference>
<dbReference type="GO" id="GO:0004252">
    <property type="term" value="F:serine-type endopeptidase activity"/>
    <property type="evidence" value="ECO:0007669"/>
    <property type="project" value="InterPro"/>
</dbReference>
<feature type="domain" description="Peptidase M14" evidence="10">
    <location>
        <begin position="112"/>
        <end position="437"/>
    </location>
</feature>